<sequence length="60" mass="6396">MDRAMEVKQIATQLLAGLMANPHIYPAVSDEGGQGGREQELIAISIQMAESLIAKAEATQ</sequence>
<dbReference type="AlphaFoldDB" id="B8HYM7"/>
<dbReference type="KEGG" id="cyn:Cyan7425_4371"/>
<accession>B8HYM7</accession>
<evidence type="ECO:0000313" key="1">
    <source>
        <dbReference type="EMBL" id="ACL46681.1"/>
    </source>
</evidence>
<dbReference type="EMBL" id="CP001344">
    <property type="protein sequence ID" value="ACL46681.1"/>
    <property type="molecule type" value="Genomic_DNA"/>
</dbReference>
<dbReference type="eggNOG" id="ENOG5032DYX">
    <property type="taxonomic scope" value="Bacteria"/>
</dbReference>
<proteinExistence type="predicted"/>
<dbReference type="OrthoDB" id="467124at2"/>
<gene>
    <name evidence="1" type="ordered locus">Cyan7425_4371</name>
</gene>
<reference evidence="1" key="1">
    <citation type="submission" date="2009-01" db="EMBL/GenBank/DDBJ databases">
        <title>Complete sequence of chromosome Cyanothece sp. PCC 7425.</title>
        <authorList>
            <consortium name="US DOE Joint Genome Institute"/>
            <person name="Lucas S."/>
            <person name="Copeland A."/>
            <person name="Lapidus A."/>
            <person name="Glavina del Rio T."/>
            <person name="Dalin E."/>
            <person name="Tice H."/>
            <person name="Bruce D."/>
            <person name="Goodwin L."/>
            <person name="Pitluck S."/>
            <person name="Sims D."/>
            <person name="Meineke L."/>
            <person name="Brettin T."/>
            <person name="Detter J.C."/>
            <person name="Han C."/>
            <person name="Larimer F."/>
            <person name="Land M."/>
            <person name="Hauser L."/>
            <person name="Kyrpides N."/>
            <person name="Ovchinnikova G."/>
            <person name="Liberton M."/>
            <person name="Stoeckel J."/>
            <person name="Banerjee A."/>
            <person name="Singh A."/>
            <person name="Page L."/>
            <person name="Sato H."/>
            <person name="Zhao L."/>
            <person name="Sherman L."/>
            <person name="Pakrasi H."/>
            <person name="Richardson P."/>
        </authorList>
    </citation>
    <scope>NUCLEOTIDE SEQUENCE</scope>
    <source>
        <strain evidence="1">PCC 7425</strain>
    </source>
</reference>
<dbReference type="HOGENOM" id="CLU_2896328_0_0_3"/>
<organism evidence="1">
    <name type="scientific">Cyanothece sp. (strain PCC 7425 / ATCC 29141)</name>
    <dbReference type="NCBI Taxonomy" id="395961"/>
    <lineage>
        <taxon>Bacteria</taxon>
        <taxon>Bacillati</taxon>
        <taxon>Cyanobacteriota</taxon>
        <taxon>Cyanophyceae</taxon>
        <taxon>Gomontiellales</taxon>
        <taxon>Cyanothecaceae</taxon>
        <taxon>Cyanothece</taxon>
    </lineage>
</organism>
<name>B8HYM7_CYAP4</name>
<protein>
    <submittedName>
        <fullName evidence="1">Uncharacterized protein</fullName>
    </submittedName>
</protein>
<dbReference type="STRING" id="395961.Cyan7425_4371"/>